<sequence length="130" mass="14279">MGAKGFFGATRRHRRTARVAELIKARQGEIIRERRYGGRGLQPSPGRVVVTVRRGQLNDVFPAQLEAVIAAGYEPPHPLPHRCGPGVFFERTDELPRVEVTAFPSGTEFVEGFGDFVPEGHTGIVVDIST</sequence>
<name>A0ABU4SZU3_9PSEU</name>
<evidence type="ECO:0000313" key="2">
    <source>
        <dbReference type="Proteomes" id="UP001285521"/>
    </source>
</evidence>
<keyword evidence="2" id="KW-1185">Reference proteome</keyword>
<organism evidence="1 2">
    <name type="scientific">Lentzea miocenica</name>
    <dbReference type="NCBI Taxonomy" id="3095431"/>
    <lineage>
        <taxon>Bacteria</taxon>
        <taxon>Bacillati</taxon>
        <taxon>Actinomycetota</taxon>
        <taxon>Actinomycetes</taxon>
        <taxon>Pseudonocardiales</taxon>
        <taxon>Pseudonocardiaceae</taxon>
        <taxon>Lentzea</taxon>
    </lineage>
</organism>
<gene>
    <name evidence="1" type="ORF">SK803_14365</name>
</gene>
<evidence type="ECO:0000313" key="1">
    <source>
        <dbReference type="EMBL" id="MDX8031408.1"/>
    </source>
</evidence>
<proteinExistence type="predicted"/>
<accession>A0ABU4SZU3</accession>
<protein>
    <submittedName>
        <fullName evidence="1">Uncharacterized protein</fullName>
    </submittedName>
</protein>
<reference evidence="1 2" key="1">
    <citation type="submission" date="2023-11" db="EMBL/GenBank/DDBJ databases">
        <title>Lentzea sokolovensis, sp. nov., Lentzea kristufkii, sp. nov., and Lentzea miocenensis, sp. nov., rare actinobacteria from Sokolov Coal Basin, Miocene lacustrine sediment, Czech Republic.</title>
        <authorList>
            <person name="Lara A."/>
            <person name="Kotroba L."/>
            <person name="Nouioui I."/>
            <person name="Neumann-Schaal M."/>
            <person name="Mast Y."/>
            <person name="Chronakova A."/>
        </authorList>
    </citation>
    <scope>NUCLEOTIDE SEQUENCE [LARGE SCALE GENOMIC DNA]</scope>
    <source>
        <strain evidence="1 2">BCCO 10_0856</strain>
    </source>
</reference>
<dbReference type="EMBL" id="JAXAVW010000010">
    <property type="protein sequence ID" value="MDX8031408.1"/>
    <property type="molecule type" value="Genomic_DNA"/>
</dbReference>
<dbReference type="Proteomes" id="UP001285521">
    <property type="component" value="Unassembled WGS sequence"/>
</dbReference>
<dbReference type="RefSeq" id="WP_319966470.1">
    <property type="nucleotide sequence ID" value="NZ_JAXAVW010000010.1"/>
</dbReference>
<comment type="caution">
    <text evidence="1">The sequence shown here is derived from an EMBL/GenBank/DDBJ whole genome shotgun (WGS) entry which is preliminary data.</text>
</comment>